<dbReference type="Pfam" id="PF14530">
    <property type="entry name" value="DUF4439"/>
    <property type="match status" value="1"/>
</dbReference>
<evidence type="ECO:0000313" key="3">
    <source>
        <dbReference type="Proteomes" id="UP000694300"/>
    </source>
</evidence>
<protein>
    <submittedName>
        <fullName evidence="2">Ferritin-like domain-containing protein</fullName>
    </submittedName>
</protein>
<organism evidence="2 3">
    <name type="scientific">Pseudonocardia oceani</name>
    <dbReference type="NCBI Taxonomy" id="2792013"/>
    <lineage>
        <taxon>Bacteria</taxon>
        <taxon>Bacillati</taxon>
        <taxon>Actinomycetota</taxon>
        <taxon>Actinomycetes</taxon>
        <taxon>Pseudonocardiales</taxon>
        <taxon>Pseudonocardiaceae</taxon>
        <taxon>Pseudonocardia</taxon>
    </lineage>
</organism>
<dbReference type="Proteomes" id="UP000694300">
    <property type="component" value="Unassembled WGS sequence"/>
</dbReference>
<evidence type="ECO:0000313" key="2">
    <source>
        <dbReference type="EMBL" id="MBW0127223.1"/>
    </source>
</evidence>
<dbReference type="EMBL" id="JADQDF010000001">
    <property type="protein sequence ID" value="MBW0127223.1"/>
    <property type="molecule type" value="Genomic_DNA"/>
</dbReference>
<evidence type="ECO:0000259" key="1">
    <source>
        <dbReference type="Pfam" id="PF14530"/>
    </source>
</evidence>
<dbReference type="InterPro" id="IPR029447">
    <property type="entry name" value="DUF4439"/>
</dbReference>
<dbReference type="RefSeq" id="WP_218595426.1">
    <property type="nucleotide sequence ID" value="NZ_JADQDE010000385.1"/>
</dbReference>
<proteinExistence type="predicted"/>
<comment type="caution">
    <text evidence="2">The sequence shown here is derived from an EMBL/GenBank/DDBJ whole genome shotgun (WGS) entry which is preliminary data.</text>
</comment>
<dbReference type="CDD" id="cd00657">
    <property type="entry name" value="Ferritin_like"/>
    <property type="match status" value="1"/>
</dbReference>
<name>A0ABS6U4R4_9PSEU</name>
<feature type="domain" description="DUF4439" evidence="1">
    <location>
        <begin position="21"/>
        <end position="155"/>
    </location>
</feature>
<keyword evidence="3" id="KW-1185">Reference proteome</keyword>
<reference evidence="2 3" key="1">
    <citation type="submission" date="2020-11" db="EMBL/GenBank/DDBJ databases">
        <title>Pseudonocardia abyssalis sp. nov. and Pseudonocardia oceani sp. nov., description and phylogenomic analysis of two novel actinomycetes isolated from the deep Southern Ocean.</title>
        <authorList>
            <person name="Parra J."/>
        </authorList>
    </citation>
    <scope>NUCLEOTIDE SEQUENCE [LARGE SCALE GENOMIC DNA]</scope>
    <source>
        <strain evidence="3">KRD185</strain>
    </source>
</reference>
<accession>A0ABS6U4R4</accession>
<gene>
    <name evidence="2" type="ORF">I4I82_05950</name>
</gene>
<sequence>MEPGRVEPRRSSVLDEESTDALQGALAAEHAALWCYGLAVAFLGPQNRAQAREDAEAHRTLRAAVETTLSQIGARAVSAQPAYAVPQPVVDAASAAALAVVAETDALGAWRSVIERSTDRPLRQAALDAMTQGTLRCARWRVVVGSPPAIPLFPGL</sequence>